<gene>
    <name evidence="2" type="ORF">CJOHNSTONI_LOCUS6956</name>
</gene>
<dbReference type="AlphaFoldDB" id="A0A8J2M7K2"/>
<accession>A0A8J2M7K2</accession>
<feature type="compositionally biased region" description="Basic and acidic residues" evidence="1">
    <location>
        <begin position="521"/>
        <end position="544"/>
    </location>
</feature>
<reference evidence="2" key="1">
    <citation type="submission" date="2021-09" db="EMBL/GenBank/DDBJ databases">
        <authorList>
            <consortium name="Pathogen Informatics"/>
        </authorList>
    </citation>
    <scope>NUCLEOTIDE SEQUENCE</scope>
</reference>
<proteinExistence type="predicted"/>
<evidence type="ECO:0000256" key="1">
    <source>
        <dbReference type="SAM" id="MobiDB-lite"/>
    </source>
</evidence>
<keyword evidence="3" id="KW-1185">Reference proteome</keyword>
<dbReference type="OrthoDB" id="5798599at2759"/>
<comment type="caution">
    <text evidence="2">The sequence shown here is derived from an EMBL/GenBank/DDBJ whole genome shotgun (WGS) entry which is preliminary data.</text>
</comment>
<evidence type="ECO:0000313" key="2">
    <source>
        <dbReference type="EMBL" id="CAG9537100.1"/>
    </source>
</evidence>
<feature type="region of interest" description="Disordered" evidence="1">
    <location>
        <begin position="511"/>
        <end position="558"/>
    </location>
</feature>
<dbReference type="EMBL" id="CAKAEH010001516">
    <property type="protein sequence ID" value="CAG9537100.1"/>
    <property type="molecule type" value="Genomic_DNA"/>
</dbReference>
<evidence type="ECO:0000313" key="3">
    <source>
        <dbReference type="Proteomes" id="UP000746747"/>
    </source>
</evidence>
<protein>
    <submittedName>
        <fullName evidence="2">Uncharacterized protein</fullName>
    </submittedName>
</protein>
<sequence>MSSNQPDCLTSLVSYVPELNFGFNLPSTTAVNQFGISATNQKRQTVPLHPEPLTSLEIVSARGNCNCKCIPQTRTSPQPLRPALKKASLTKPWNKTEESFKNTEKGCEENRILIPKRPLETEAKAEKPQPLPARLLQKKKTVAFGRTVNVSQTIEGTSKAYRKFLDDSNYQKSFPKMVTDVQGKRFSDEFQELKEKVHKMQLKVDELTAKDSERNSQILKLTETMKKMLGGLAQFNMSNTSNEDSKKREKKVETEMHCHGKENIAPNKICVTERMTEDDEGNPVAHGKLFAGSKKKNIDEPSKEDLKWKIMKRKYAENEEFKRLVDEAIMKCGGDESLDIFASQQNKGDTGRVPSRRHEKKAQPISPVIRSTTRVTKQMTVEQIQHCENSPASCAFSYDSKKYLARHGIIPALSDDDEVEYNIACGKRLDPCMQSYYYPGNSVTYYSKNIKCNNMLSKDNSHSDYREEKHHHKEKGTPRVFDELNYQMDQFDTDDDEDVNNIIEISDEVEDHCGTGGKMRSSRDKRDWRNPARNDFRHQKDDGMRQYAKQRLNKSAWD</sequence>
<organism evidence="2 3">
    <name type="scientific">Cercopithifilaria johnstoni</name>
    <dbReference type="NCBI Taxonomy" id="2874296"/>
    <lineage>
        <taxon>Eukaryota</taxon>
        <taxon>Metazoa</taxon>
        <taxon>Ecdysozoa</taxon>
        <taxon>Nematoda</taxon>
        <taxon>Chromadorea</taxon>
        <taxon>Rhabditida</taxon>
        <taxon>Spirurina</taxon>
        <taxon>Spiruromorpha</taxon>
        <taxon>Filarioidea</taxon>
        <taxon>Onchocercidae</taxon>
        <taxon>Cercopithifilaria</taxon>
    </lineage>
</organism>
<dbReference type="Proteomes" id="UP000746747">
    <property type="component" value="Unassembled WGS sequence"/>
</dbReference>
<name>A0A8J2M7K2_9BILA</name>